<feature type="domain" description="D-isomer specific 2-hydroxyacid dehydrogenase catalytic" evidence="5">
    <location>
        <begin position="4"/>
        <end position="321"/>
    </location>
</feature>
<dbReference type="Gene3D" id="3.40.50.720">
    <property type="entry name" value="NAD(P)-binding Rossmann-like Domain"/>
    <property type="match status" value="2"/>
</dbReference>
<gene>
    <name evidence="7" type="ORF">ACFOOG_11255</name>
</gene>
<dbReference type="SUPFAM" id="SSF51735">
    <property type="entry name" value="NAD(P)-binding Rossmann-fold domains"/>
    <property type="match status" value="1"/>
</dbReference>
<evidence type="ECO:0000259" key="6">
    <source>
        <dbReference type="Pfam" id="PF02826"/>
    </source>
</evidence>
<comment type="similarity">
    <text evidence="1 4">Belongs to the D-isomer specific 2-hydroxyacid dehydrogenase family.</text>
</comment>
<evidence type="ECO:0000256" key="2">
    <source>
        <dbReference type="ARBA" id="ARBA00023002"/>
    </source>
</evidence>
<dbReference type="EC" id="1.1.1.28" evidence="7"/>
<dbReference type="InterPro" id="IPR006139">
    <property type="entry name" value="D-isomer_2_OHA_DH_cat_dom"/>
</dbReference>
<dbReference type="Proteomes" id="UP001595617">
    <property type="component" value="Unassembled WGS sequence"/>
</dbReference>
<evidence type="ECO:0000259" key="5">
    <source>
        <dbReference type="Pfam" id="PF00389"/>
    </source>
</evidence>
<keyword evidence="2 4" id="KW-0560">Oxidoreductase</keyword>
<dbReference type="InterPro" id="IPR029752">
    <property type="entry name" value="D-isomer_DH_CS1"/>
</dbReference>
<sequence>MNVAVFSSKRYDEEHLSRCDSGTLSFTFLEPHLNQTTAALAAGHDAVCCFVNDTLDEPTLAQLADLGIRMIAMRCAGFNNVDLECAERLNILVARVPEYSPHAVAEHAVALILDLNRNIHRAFNRVREHDYSLNGLLGFDLYQKTVGVVGTGKIGATFARIMQGFGCQVLAYDPYPNPAVQALNIEYVPLERLWAESDVISLHCPLMPETHHLINSRSIAQMKRGVMLVNTSRGALIQTQSVITALKSGHIGYLGLDVYEEEADLFFEDYSNTVLQDDVFARLLTFPNVIITGHQAFFTREALDAIARTTVQNLLGFKHQEMEKVHCVRR</sequence>
<evidence type="ECO:0000256" key="4">
    <source>
        <dbReference type="RuleBase" id="RU003719"/>
    </source>
</evidence>
<dbReference type="CDD" id="cd12183">
    <property type="entry name" value="LDH_like_2"/>
    <property type="match status" value="1"/>
</dbReference>
<dbReference type="SUPFAM" id="SSF52283">
    <property type="entry name" value="Formate/glycerate dehydrogenase catalytic domain-like"/>
    <property type="match status" value="1"/>
</dbReference>
<proteinExistence type="inferred from homology"/>
<protein>
    <submittedName>
        <fullName evidence="7">2-hydroxyacid dehydrogenase</fullName>
        <ecNumber evidence="7">1.1.1.28</ecNumber>
    </submittedName>
</protein>
<dbReference type="GO" id="GO:0008720">
    <property type="term" value="F:D-lactate dehydrogenase (NAD+) activity"/>
    <property type="evidence" value="ECO:0007669"/>
    <property type="project" value="UniProtKB-EC"/>
</dbReference>
<dbReference type="PANTHER" id="PTHR43026:SF1">
    <property type="entry name" value="2-HYDROXYACID DEHYDROGENASE HOMOLOG 1-RELATED"/>
    <property type="match status" value="1"/>
</dbReference>
<dbReference type="InterPro" id="IPR036291">
    <property type="entry name" value="NAD(P)-bd_dom_sf"/>
</dbReference>
<keyword evidence="3" id="KW-0520">NAD</keyword>
<evidence type="ECO:0000256" key="1">
    <source>
        <dbReference type="ARBA" id="ARBA00005854"/>
    </source>
</evidence>
<keyword evidence="8" id="KW-1185">Reference proteome</keyword>
<dbReference type="PROSITE" id="PS00670">
    <property type="entry name" value="D_2_HYDROXYACID_DH_2"/>
    <property type="match status" value="1"/>
</dbReference>
<dbReference type="PANTHER" id="PTHR43026">
    <property type="entry name" value="2-HYDROXYACID DEHYDROGENASE HOMOLOG 1-RELATED"/>
    <property type="match status" value="1"/>
</dbReference>
<reference evidence="8" key="1">
    <citation type="journal article" date="2019" name="Int. J. Syst. Evol. Microbiol.">
        <title>The Global Catalogue of Microorganisms (GCM) 10K type strain sequencing project: providing services to taxonomists for standard genome sequencing and annotation.</title>
        <authorList>
            <consortium name="The Broad Institute Genomics Platform"/>
            <consortium name="The Broad Institute Genome Sequencing Center for Infectious Disease"/>
            <person name="Wu L."/>
            <person name="Ma J."/>
        </authorList>
    </citation>
    <scope>NUCLEOTIDE SEQUENCE [LARGE SCALE GENOMIC DNA]</scope>
    <source>
        <strain evidence="8">IBRC 10765</strain>
    </source>
</reference>
<evidence type="ECO:0000256" key="3">
    <source>
        <dbReference type="ARBA" id="ARBA00023027"/>
    </source>
</evidence>
<dbReference type="EMBL" id="JBHRYR010000003">
    <property type="protein sequence ID" value="MFC3853411.1"/>
    <property type="molecule type" value="Genomic_DNA"/>
</dbReference>
<dbReference type="Pfam" id="PF00389">
    <property type="entry name" value="2-Hacid_dh"/>
    <property type="match status" value="1"/>
</dbReference>
<dbReference type="InterPro" id="IPR029753">
    <property type="entry name" value="D-isomer_DH_CS"/>
</dbReference>
<name>A0ABV8A1A8_9GAMM</name>
<comment type="caution">
    <text evidence="7">The sequence shown here is derived from an EMBL/GenBank/DDBJ whole genome shotgun (WGS) entry which is preliminary data.</text>
</comment>
<accession>A0ABV8A1A8</accession>
<evidence type="ECO:0000313" key="7">
    <source>
        <dbReference type="EMBL" id="MFC3853411.1"/>
    </source>
</evidence>
<dbReference type="RefSeq" id="WP_380696538.1">
    <property type="nucleotide sequence ID" value="NZ_JBHRYR010000003.1"/>
</dbReference>
<dbReference type="InterPro" id="IPR058205">
    <property type="entry name" value="D-LDH-like"/>
</dbReference>
<dbReference type="InterPro" id="IPR006140">
    <property type="entry name" value="D-isomer_DH_NAD-bd"/>
</dbReference>
<dbReference type="PROSITE" id="PS00065">
    <property type="entry name" value="D_2_HYDROXYACID_DH_1"/>
    <property type="match status" value="1"/>
</dbReference>
<organism evidence="7 8">
    <name type="scientific">Saccharospirillum mangrovi</name>
    <dbReference type="NCBI Taxonomy" id="2161747"/>
    <lineage>
        <taxon>Bacteria</taxon>
        <taxon>Pseudomonadati</taxon>
        <taxon>Pseudomonadota</taxon>
        <taxon>Gammaproteobacteria</taxon>
        <taxon>Oceanospirillales</taxon>
        <taxon>Saccharospirillaceae</taxon>
        <taxon>Saccharospirillum</taxon>
    </lineage>
</organism>
<dbReference type="Pfam" id="PF02826">
    <property type="entry name" value="2-Hacid_dh_C"/>
    <property type="match status" value="1"/>
</dbReference>
<feature type="domain" description="D-isomer specific 2-hydroxyacid dehydrogenase NAD-binding" evidence="6">
    <location>
        <begin position="109"/>
        <end position="296"/>
    </location>
</feature>
<evidence type="ECO:0000313" key="8">
    <source>
        <dbReference type="Proteomes" id="UP001595617"/>
    </source>
</evidence>